<dbReference type="AlphaFoldDB" id="A3IHV2"/>
<evidence type="ECO:0000313" key="1">
    <source>
        <dbReference type="EMBL" id="EAZ93384.1"/>
    </source>
</evidence>
<gene>
    <name evidence="1" type="ORF">CY0110_16352</name>
</gene>
<dbReference type="Proteomes" id="UP000003781">
    <property type="component" value="Unassembled WGS sequence"/>
</dbReference>
<name>A3IHV2_9CHRO</name>
<accession>A3IHV2</accession>
<keyword evidence="2" id="KW-1185">Reference proteome</keyword>
<dbReference type="EMBL" id="AAXW01000002">
    <property type="protein sequence ID" value="EAZ93384.1"/>
    <property type="molecule type" value="Genomic_DNA"/>
</dbReference>
<proteinExistence type="predicted"/>
<sequence length="47" mass="5059">MDIVNALYDLMETSQEGTIYIDMSNRSVNVEGDLQGNAVAGDGSHIN</sequence>
<protein>
    <submittedName>
        <fullName evidence="1">Uncharacterized protein</fullName>
    </submittedName>
</protein>
<reference evidence="1 2" key="1">
    <citation type="submission" date="2007-03" db="EMBL/GenBank/DDBJ databases">
        <authorList>
            <person name="Stal L."/>
            <person name="Ferriera S."/>
            <person name="Johnson J."/>
            <person name="Kravitz S."/>
            <person name="Beeson K."/>
            <person name="Sutton G."/>
            <person name="Rogers Y.-H."/>
            <person name="Friedman R."/>
            <person name="Frazier M."/>
            <person name="Venter J.C."/>
        </authorList>
    </citation>
    <scope>NUCLEOTIDE SEQUENCE [LARGE SCALE GENOMIC DNA]</scope>
    <source>
        <strain evidence="1 2">CCY0110</strain>
    </source>
</reference>
<comment type="caution">
    <text evidence="1">The sequence shown here is derived from an EMBL/GenBank/DDBJ whole genome shotgun (WGS) entry which is preliminary data.</text>
</comment>
<organism evidence="1 2">
    <name type="scientific">Crocosphaera chwakensis CCY0110</name>
    <dbReference type="NCBI Taxonomy" id="391612"/>
    <lineage>
        <taxon>Bacteria</taxon>
        <taxon>Bacillati</taxon>
        <taxon>Cyanobacteriota</taxon>
        <taxon>Cyanophyceae</taxon>
        <taxon>Oscillatoriophycideae</taxon>
        <taxon>Chroococcales</taxon>
        <taxon>Aphanothecaceae</taxon>
        <taxon>Crocosphaera</taxon>
        <taxon>Crocosphaera chwakensis</taxon>
    </lineage>
</organism>
<evidence type="ECO:0000313" key="2">
    <source>
        <dbReference type="Proteomes" id="UP000003781"/>
    </source>
</evidence>